<keyword evidence="7" id="KW-0282">Flagellum</keyword>
<dbReference type="Pfam" id="PF00669">
    <property type="entry name" value="Flagellin_N"/>
    <property type="match status" value="1"/>
</dbReference>
<evidence type="ECO:0000313" key="8">
    <source>
        <dbReference type="Proteomes" id="UP000310541"/>
    </source>
</evidence>
<accession>A0A4U1MIC0</accession>
<reference evidence="7 8" key="1">
    <citation type="submission" date="2019-04" db="EMBL/GenBank/DDBJ databases">
        <title>Genome sequence of Bacillus hwajinpoensis strain Y2.</title>
        <authorList>
            <person name="Fair J.L."/>
            <person name="Maclea K.S."/>
        </authorList>
    </citation>
    <scope>NUCLEOTIDE SEQUENCE [LARGE SCALE GENOMIC DNA]</scope>
    <source>
        <strain evidence="7 8">Y2</strain>
    </source>
</reference>
<dbReference type="EMBL" id="SWFM01000002">
    <property type="protein sequence ID" value="TKD70537.1"/>
    <property type="molecule type" value="Genomic_DNA"/>
</dbReference>
<protein>
    <submittedName>
        <fullName evidence="7">Flagellar hook-associated protein FlgL</fullName>
    </submittedName>
</protein>
<name>A0A4U1MIC0_9BACL</name>
<gene>
    <name evidence="7" type="primary">flgL</name>
    <name evidence="7" type="ORF">FBF83_07860</name>
</gene>
<dbReference type="Pfam" id="PF00700">
    <property type="entry name" value="Flagellin_C"/>
    <property type="match status" value="1"/>
</dbReference>
<comment type="subcellular location">
    <subcellularLocation>
        <location evidence="1">Bacterial flagellum</location>
    </subcellularLocation>
</comment>
<feature type="domain" description="Flagellin N-terminal" evidence="5">
    <location>
        <begin position="3"/>
        <end position="140"/>
    </location>
</feature>
<dbReference type="AlphaFoldDB" id="A0A4U1MIC0"/>
<keyword evidence="3" id="KW-0975">Bacterial flagellum</keyword>
<organism evidence="7 8">
    <name type="scientific">Guptibacillus hwajinpoensis</name>
    <dbReference type="NCBI Taxonomy" id="208199"/>
    <lineage>
        <taxon>Bacteria</taxon>
        <taxon>Bacillati</taxon>
        <taxon>Bacillota</taxon>
        <taxon>Bacilli</taxon>
        <taxon>Bacillales</taxon>
        <taxon>Guptibacillaceae</taxon>
        <taxon>Guptibacillus</taxon>
    </lineage>
</organism>
<dbReference type="PANTHER" id="PTHR42792">
    <property type="entry name" value="FLAGELLIN"/>
    <property type="match status" value="1"/>
</dbReference>
<dbReference type="GO" id="GO:0005198">
    <property type="term" value="F:structural molecule activity"/>
    <property type="evidence" value="ECO:0007669"/>
    <property type="project" value="InterPro"/>
</dbReference>
<comment type="caution">
    <text evidence="7">The sequence shown here is derived from an EMBL/GenBank/DDBJ whole genome shotgun (WGS) entry which is preliminary data.</text>
</comment>
<proteinExistence type="inferred from homology"/>
<keyword evidence="7" id="KW-0966">Cell projection</keyword>
<dbReference type="OrthoDB" id="9758307at2"/>
<feature type="region of interest" description="Disordered" evidence="4">
    <location>
        <begin position="25"/>
        <end position="58"/>
    </location>
</feature>
<evidence type="ECO:0000256" key="4">
    <source>
        <dbReference type="SAM" id="MobiDB-lite"/>
    </source>
</evidence>
<dbReference type="SUPFAM" id="SSF64518">
    <property type="entry name" value="Phase 1 flagellin"/>
    <property type="match status" value="1"/>
</dbReference>
<dbReference type="Proteomes" id="UP000310541">
    <property type="component" value="Unassembled WGS sequence"/>
</dbReference>
<dbReference type="GO" id="GO:0071973">
    <property type="term" value="P:bacterial-type flagellum-dependent cell motility"/>
    <property type="evidence" value="ECO:0007669"/>
    <property type="project" value="InterPro"/>
</dbReference>
<evidence type="ECO:0000256" key="3">
    <source>
        <dbReference type="ARBA" id="ARBA00023143"/>
    </source>
</evidence>
<dbReference type="PANTHER" id="PTHR42792:SF1">
    <property type="entry name" value="FLAGELLAR HOOK-ASSOCIATED PROTEIN 3"/>
    <property type="match status" value="1"/>
</dbReference>
<dbReference type="RefSeq" id="WP_136946618.1">
    <property type="nucleotide sequence ID" value="NZ_SWFM01000002.1"/>
</dbReference>
<dbReference type="GO" id="GO:0009424">
    <property type="term" value="C:bacterial-type flagellum hook"/>
    <property type="evidence" value="ECO:0007669"/>
    <property type="project" value="InterPro"/>
</dbReference>
<dbReference type="NCBIfam" id="TIGR02550">
    <property type="entry name" value="flagell_flgL"/>
    <property type="match status" value="1"/>
</dbReference>
<evidence type="ECO:0000259" key="5">
    <source>
        <dbReference type="Pfam" id="PF00669"/>
    </source>
</evidence>
<comment type="similarity">
    <text evidence="2">Belongs to the bacterial flagellin family.</text>
</comment>
<keyword evidence="7" id="KW-0969">Cilium</keyword>
<dbReference type="InterPro" id="IPR046358">
    <property type="entry name" value="Flagellin_C"/>
</dbReference>
<evidence type="ECO:0000256" key="2">
    <source>
        <dbReference type="ARBA" id="ARBA00005709"/>
    </source>
</evidence>
<evidence type="ECO:0000256" key="1">
    <source>
        <dbReference type="ARBA" id="ARBA00004365"/>
    </source>
</evidence>
<dbReference type="InterPro" id="IPR001029">
    <property type="entry name" value="Flagellin_N"/>
</dbReference>
<feature type="compositionally biased region" description="Polar residues" evidence="4">
    <location>
        <begin position="25"/>
        <end position="34"/>
    </location>
</feature>
<dbReference type="Gene3D" id="1.20.1330.10">
    <property type="entry name" value="f41 fragment of flagellin, N-terminal domain"/>
    <property type="match status" value="1"/>
</dbReference>
<evidence type="ECO:0000313" key="7">
    <source>
        <dbReference type="EMBL" id="TKD70537.1"/>
    </source>
</evidence>
<evidence type="ECO:0000259" key="6">
    <source>
        <dbReference type="Pfam" id="PF00700"/>
    </source>
</evidence>
<dbReference type="InterPro" id="IPR001492">
    <property type="entry name" value="Flagellin"/>
</dbReference>
<sequence length="292" mass="32600">MRITQQMLTSNMTTQMNRNLSNLENANQQVSSGKRINKPSDDPMGTEKSLKLSSQLARNEQYERNTNYAMSWMDMTEKTLSSVLNVFQRASELGVQASSGTNSQDELETMAKEFKQLRQELEGLANTKLDGKYIFNGQKTDQPIVIEANGDLTFDNGTMKQRISPFSEVKINVSADEVFDGNVNLFKALDSFSQALTNGNTEEMNAALGEIEKGSDQVLTSWTGMGARQSRVESMNQRLKDENISVQSFLSKNEDIDLAEAIMKLKSEESVYQATLASSAKIIQPSLLDFLR</sequence>
<dbReference type="InterPro" id="IPR013384">
    <property type="entry name" value="Flagell_FlgL"/>
</dbReference>
<feature type="domain" description="Flagellin C-terminal" evidence="6">
    <location>
        <begin position="211"/>
        <end position="291"/>
    </location>
</feature>